<name>A0A5A7QYW6_STRAF</name>
<accession>A0A5A7QYW6</accession>
<dbReference type="AlphaFoldDB" id="A0A5A7QYW6"/>
<reference evidence="2" key="1">
    <citation type="journal article" date="2019" name="Curr. Biol.">
        <title>Genome Sequence of Striga asiatica Provides Insight into the Evolution of Plant Parasitism.</title>
        <authorList>
            <person name="Yoshida S."/>
            <person name="Kim S."/>
            <person name="Wafula E.K."/>
            <person name="Tanskanen J."/>
            <person name="Kim Y.M."/>
            <person name="Honaas L."/>
            <person name="Yang Z."/>
            <person name="Spallek T."/>
            <person name="Conn C.E."/>
            <person name="Ichihashi Y."/>
            <person name="Cheong K."/>
            <person name="Cui S."/>
            <person name="Der J.P."/>
            <person name="Gundlach H."/>
            <person name="Jiao Y."/>
            <person name="Hori C."/>
            <person name="Ishida J.K."/>
            <person name="Kasahara H."/>
            <person name="Kiba T."/>
            <person name="Kim M.S."/>
            <person name="Koo N."/>
            <person name="Laohavisit A."/>
            <person name="Lee Y.H."/>
            <person name="Lumba S."/>
            <person name="McCourt P."/>
            <person name="Mortimer J.C."/>
            <person name="Mutuku J.M."/>
            <person name="Nomura T."/>
            <person name="Sasaki-Sekimoto Y."/>
            <person name="Seto Y."/>
            <person name="Wang Y."/>
            <person name="Wakatake T."/>
            <person name="Sakakibara H."/>
            <person name="Demura T."/>
            <person name="Yamaguchi S."/>
            <person name="Yoneyama K."/>
            <person name="Manabe R.I."/>
            <person name="Nelson D.C."/>
            <person name="Schulman A.H."/>
            <person name="Timko M.P."/>
            <person name="dePamphilis C.W."/>
            <person name="Choi D."/>
            <person name="Shirasu K."/>
        </authorList>
    </citation>
    <scope>NUCLEOTIDE SEQUENCE [LARGE SCALE GENOMIC DNA]</scope>
    <source>
        <strain evidence="2">cv. UVA1</strain>
    </source>
</reference>
<sequence length="137" mass="15531">MSNVMWRLISSNEAKAKSPWARPTISEPRLGPVLTGSSITATSPKRVGEAKVVLARATAILVGLGPVNMSWTYTCKRVTFSLPWKARRDHFLAGILWAWPKRAIERRIYIHIFMSFYEALIPIRDTGTVQKTRKHDP</sequence>
<dbReference type="EMBL" id="BKCP01009181">
    <property type="protein sequence ID" value="GER50278.1"/>
    <property type="molecule type" value="Genomic_DNA"/>
</dbReference>
<keyword evidence="2" id="KW-1185">Reference proteome</keyword>
<proteinExistence type="predicted"/>
<evidence type="ECO:0000313" key="2">
    <source>
        <dbReference type="Proteomes" id="UP000325081"/>
    </source>
</evidence>
<dbReference type="Proteomes" id="UP000325081">
    <property type="component" value="Unassembled WGS sequence"/>
</dbReference>
<organism evidence="1 2">
    <name type="scientific">Striga asiatica</name>
    <name type="common">Asiatic witchweed</name>
    <name type="synonym">Buchnera asiatica</name>
    <dbReference type="NCBI Taxonomy" id="4170"/>
    <lineage>
        <taxon>Eukaryota</taxon>
        <taxon>Viridiplantae</taxon>
        <taxon>Streptophyta</taxon>
        <taxon>Embryophyta</taxon>
        <taxon>Tracheophyta</taxon>
        <taxon>Spermatophyta</taxon>
        <taxon>Magnoliopsida</taxon>
        <taxon>eudicotyledons</taxon>
        <taxon>Gunneridae</taxon>
        <taxon>Pentapetalae</taxon>
        <taxon>asterids</taxon>
        <taxon>lamiids</taxon>
        <taxon>Lamiales</taxon>
        <taxon>Orobanchaceae</taxon>
        <taxon>Buchnereae</taxon>
        <taxon>Striga</taxon>
    </lineage>
</organism>
<evidence type="ECO:0000313" key="1">
    <source>
        <dbReference type="EMBL" id="GER50278.1"/>
    </source>
</evidence>
<comment type="caution">
    <text evidence="1">The sequence shown here is derived from an EMBL/GenBank/DDBJ whole genome shotgun (WGS) entry which is preliminary data.</text>
</comment>
<gene>
    <name evidence="1" type="ORF">STAS_27585</name>
</gene>
<protein>
    <submittedName>
        <fullName evidence="1">Kef-type K+ transport system</fullName>
    </submittedName>
</protein>